<keyword evidence="5" id="KW-1185">Reference proteome</keyword>
<evidence type="ECO:0000313" key="5">
    <source>
        <dbReference type="Proteomes" id="UP000054196"/>
    </source>
</evidence>
<feature type="signal peptide" evidence="3">
    <location>
        <begin position="1"/>
        <end position="19"/>
    </location>
</feature>
<dbReference type="Gene3D" id="2.70.50.70">
    <property type="match status" value="1"/>
</dbReference>
<evidence type="ECO:0000256" key="2">
    <source>
        <dbReference type="ARBA" id="ARBA00023008"/>
    </source>
</evidence>
<organism evidence="4 5">
    <name type="scientific">Punctularia strigosozonata (strain HHB-11173)</name>
    <name type="common">White-rot fungus</name>
    <dbReference type="NCBI Taxonomy" id="741275"/>
    <lineage>
        <taxon>Eukaryota</taxon>
        <taxon>Fungi</taxon>
        <taxon>Dikarya</taxon>
        <taxon>Basidiomycota</taxon>
        <taxon>Agaricomycotina</taxon>
        <taxon>Agaricomycetes</taxon>
        <taxon>Corticiales</taxon>
        <taxon>Punctulariaceae</taxon>
        <taxon>Punctularia</taxon>
    </lineage>
</organism>
<gene>
    <name evidence="4" type="ORF">PUNSTDRAFT_116284</name>
</gene>
<sequence length="225" mass="23867">MKFVGTAAVLSALVASAAAHGVVTSPLPRQPGPAALAACGTEAYGVLTKDLTAPIEEVVAAAANATDFNADACHAFLCRGLQREDNLNNTHVFTPGSTVPFNVTIKVRHTGPANVSIVDLKEQRVIGPALFSWPVYANASIPAADAPLNESQSLLYIPLDRKTNVSLTTGRRSPTAQFSVKIPHELPLKCALPGECAIQWWWLGNPGTANAQTYESCVDFTTVRF</sequence>
<dbReference type="PANTHER" id="PTHR36575">
    <property type="entry name" value="BINDING PROTEIN, PUTATIVE (AFU_ORTHOLOGUE AFUA_1G14430)-RELATED"/>
    <property type="match status" value="1"/>
</dbReference>
<evidence type="ECO:0000256" key="3">
    <source>
        <dbReference type="SAM" id="SignalP"/>
    </source>
</evidence>
<dbReference type="KEGG" id="psq:PUNSTDRAFT_116284"/>
<protein>
    <submittedName>
        <fullName evidence="4">Uncharacterized protein</fullName>
    </submittedName>
</protein>
<dbReference type="RefSeq" id="XP_007387993.1">
    <property type="nucleotide sequence ID" value="XM_007387931.1"/>
</dbReference>
<dbReference type="eggNOG" id="ENOG502SPCD">
    <property type="taxonomic scope" value="Eukaryota"/>
</dbReference>
<dbReference type="AlphaFoldDB" id="R7S2H9"/>
<evidence type="ECO:0000313" key="4">
    <source>
        <dbReference type="EMBL" id="EIN04600.1"/>
    </source>
</evidence>
<dbReference type="EMBL" id="JH687553">
    <property type="protein sequence ID" value="EIN04600.1"/>
    <property type="molecule type" value="Genomic_DNA"/>
</dbReference>
<evidence type="ECO:0000256" key="1">
    <source>
        <dbReference type="ARBA" id="ARBA00001973"/>
    </source>
</evidence>
<dbReference type="GeneID" id="18876799"/>
<dbReference type="InterPro" id="IPR052282">
    <property type="entry name" value="Starch-active_LPMO"/>
</dbReference>
<dbReference type="OrthoDB" id="120613at2759"/>
<feature type="chain" id="PRO_5004444594" evidence="3">
    <location>
        <begin position="20"/>
        <end position="225"/>
    </location>
</feature>
<accession>R7S2H9</accession>
<dbReference type="Proteomes" id="UP000054196">
    <property type="component" value="Unassembled WGS sequence"/>
</dbReference>
<dbReference type="PANTHER" id="PTHR36575:SF2">
    <property type="entry name" value="CHITIN-BINDING TYPE-4 DOMAIN-CONTAINING PROTEIN-RELATED"/>
    <property type="match status" value="1"/>
</dbReference>
<comment type="cofactor">
    <cofactor evidence="1">
        <name>Cu(2+)</name>
        <dbReference type="ChEBI" id="CHEBI:29036"/>
    </cofactor>
</comment>
<reference evidence="5" key="1">
    <citation type="journal article" date="2012" name="Science">
        <title>The Paleozoic origin of enzymatic lignin decomposition reconstructed from 31 fungal genomes.</title>
        <authorList>
            <person name="Floudas D."/>
            <person name="Binder M."/>
            <person name="Riley R."/>
            <person name="Barry K."/>
            <person name="Blanchette R.A."/>
            <person name="Henrissat B."/>
            <person name="Martinez A.T."/>
            <person name="Otillar R."/>
            <person name="Spatafora J.W."/>
            <person name="Yadav J.S."/>
            <person name="Aerts A."/>
            <person name="Benoit I."/>
            <person name="Boyd A."/>
            <person name="Carlson A."/>
            <person name="Copeland A."/>
            <person name="Coutinho P.M."/>
            <person name="de Vries R.P."/>
            <person name="Ferreira P."/>
            <person name="Findley K."/>
            <person name="Foster B."/>
            <person name="Gaskell J."/>
            <person name="Glotzer D."/>
            <person name="Gorecki P."/>
            <person name="Heitman J."/>
            <person name="Hesse C."/>
            <person name="Hori C."/>
            <person name="Igarashi K."/>
            <person name="Jurgens J.A."/>
            <person name="Kallen N."/>
            <person name="Kersten P."/>
            <person name="Kohler A."/>
            <person name="Kuees U."/>
            <person name="Kumar T.K.A."/>
            <person name="Kuo A."/>
            <person name="LaButti K."/>
            <person name="Larrondo L.F."/>
            <person name="Lindquist E."/>
            <person name="Ling A."/>
            <person name="Lombard V."/>
            <person name="Lucas S."/>
            <person name="Lundell T."/>
            <person name="Martin R."/>
            <person name="McLaughlin D.J."/>
            <person name="Morgenstern I."/>
            <person name="Morin E."/>
            <person name="Murat C."/>
            <person name="Nagy L.G."/>
            <person name="Nolan M."/>
            <person name="Ohm R.A."/>
            <person name="Patyshakuliyeva A."/>
            <person name="Rokas A."/>
            <person name="Ruiz-Duenas F.J."/>
            <person name="Sabat G."/>
            <person name="Salamov A."/>
            <person name="Samejima M."/>
            <person name="Schmutz J."/>
            <person name="Slot J.C."/>
            <person name="St John F."/>
            <person name="Stenlid J."/>
            <person name="Sun H."/>
            <person name="Sun S."/>
            <person name="Syed K."/>
            <person name="Tsang A."/>
            <person name="Wiebenga A."/>
            <person name="Young D."/>
            <person name="Pisabarro A."/>
            <person name="Eastwood D.C."/>
            <person name="Martin F."/>
            <person name="Cullen D."/>
            <person name="Grigoriev I.V."/>
            <person name="Hibbett D.S."/>
        </authorList>
    </citation>
    <scope>NUCLEOTIDE SEQUENCE [LARGE SCALE GENOMIC DNA]</scope>
    <source>
        <strain evidence="5">HHB-11173 SS5</strain>
    </source>
</reference>
<keyword evidence="2" id="KW-0186">Copper</keyword>
<keyword evidence="3" id="KW-0732">Signal</keyword>
<dbReference type="HOGENOM" id="CLU_053021_2_0_1"/>
<name>R7S2H9_PUNST</name>
<proteinExistence type="predicted"/>